<feature type="region of interest" description="Disordered" evidence="1">
    <location>
        <begin position="57"/>
        <end position="81"/>
    </location>
</feature>
<evidence type="ECO:0000256" key="1">
    <source>
        <dbReference type="SAM" id="MobiDB-lite"/>
    </source>
</evidence>
<keyword evidence="3" id="KW-1185">Reference proteome</keyword>
<evidence type="ECO:0000313" key="3">
    <source>
        <dbReference type="Proteomes" id="UP001175353"/>
    </source>
</evidence>
<gene>
    <name evidence="2" type="ORF">LTR91_020239</name>
</gene>
<evidence type="ECO:0000313" key="2">
    <source>
        <dbReference type="EMBL" id="KAK0960691.1"/>
    </source>
</evidence>
<sequence>MTPSSFATHAALQNPTMIPTTSGYFNGVALPPATTNTTGGAPSASTVAAALYPSAQVTPTSSLQGHRRQQGSMGAMTTAASPSDMFGGVEQLIRDSSDWVYRDQAQYAENWHGVEVDPSAWVTGPAVGHGGANGVGGGGAVSSAMSMPMPSPSAAAYTGTAIRNGVPGGFPPNSWLVGLNPYNSVATYNEDEWYQ</sequence>
<reference evidence="2" key="1">
    <citation type="submission" date="2023-06" db="EMBL/GenBank/DDBJ databases">
        <title>Black Yeasts Isolated from many extreme environments.</title>
        <authorList>
            <person name="Coleine C."/>
            <person name="Stajich J.E."/>
            <person name="Selbmann L."/>
        </authorList>
    </citation>
    <scope>NUCLEOTIDE SEQUENCE</scope>
    <source>
        <strain evidence="2">CCFEE 5200</strain>
    </source>
</reference>
<proteinExistence type="predicted"/>
<comment type="caution">
    <text evidence="2">The sequence shown here is derived from an EMBL/GenBank/DDBJ whole genome shotgun (WGS) entry which is preliminary data.</text>
</comment>
<organism evidence="2 3">
    <name type="scientific">Friedmanniomyces endolithicus</name>
    <dbReference type="NCBI Taxonomy" id="329885"/>
    <lineage>
        <taxon>Eukaryota</taxon>
        <taxon>Fungi</taxon>
        <taxon>Dikarya</taxon>
        <taxon>Ascomycota</taxon>
        <taxon>Pezizomycotina</taxon>
        <taxon>Dothideomycetes</taxon>
        <taxon>Dothideomycetidae</taxon>
        <taxon>Mycosphaerellales</taxon>
        <taxon>Teratosphaeriaceae</taxon>
        <taxon>Friedmanniomyces</taxon>
    </lineage>
</organism>
<accession>A0AAN6H9R5</accession>
<name>A0AAN6H9R5_9PEZI</name>
<dbReference type="Proteomes" id="UP001175353">
    <property type="component" value="Unassembled WGS sequence"/>
</dbReference>
<dbReference type="AlphaFoldDB" id="A0AAN6H9R5"/>
<dbReference type="EMBL" id="JAUJLE010000326">
    <property type="protein sequence ID" value="KAK0960691.1"/>
    <property type="molecule type" value="Genomic_DNA"/>
</dbReference>
<protein>
    <submittedName>
        <fullName evidence="2">Uncharacterized protein</fullName>
    </submittedName>
</protein>